<dbReference type="PANTHER" id="PTHR11538">
    <property type="entry name" value="PHENYLALANYL-TRNA SYNTHETASE"/>
    <property type="match status" value="1"/>
</dbReference>
<dbReference type="KEGG" id="mis:MICPUN_54838"/>
<dbReference type="InParanoid" id="C1FF59"/>
<keyword evidence="3" id="KW-1185">Reference proteome</keyword>
<dbReference type="STRING" id="296587.C1FF59"/>
<sequence length="386" mass="41972">MAARVVASVSRVVCRPRVVVVQPRRVQPRSSDDAHLHHRPKPLATAATPLALDASLTRSILLVGDGDLSFSLALARRAPNARITATTFEAYDAIVKDWGGDDNATALRALPNVEDVLHSVDATKLHTRESPLHGLDAPVNDGNNDRKRWDRVLFTFPHIAGKGKISKNRHLLRGFFESVGAVLAPFGVVEVTLVAGQGGTPADGVHLREYGNTWMASEQAAKGGFVLCATESFDAESWSECGYTPTGHWRGLTSGARAFVAKEGVVHAFARPTEMPATHARCPHPVTHRRAFSIWISDEESENSGFRELELERVVKRAVSAGVHVASLTRMEPVDWTCPSTGRRSRTYVVELTSSTSPWDGDRATEEQFRVREAVAAGAVPGAELR</sequence>
<dbReference type="RefSeq" id="XP_002507432.1">
    <property type="nucleotide sequence ID" value="XM_002507386.1"/>
</dbReference>
<gene>
    <name evidence="2" type="ORF">MICPUN_54838</name>
</gene>
<dbReference type="PANTHER" id="PTHR11538:SF26">
    <property type="entry name" value="FERREDOXIN-FOLD ANTICODON-BINDING DOMAIN-CONTAINING PROTEIN 1"/>
    <property type="match status" value="1"/>
</dbReference>
<dbReference type="GeneID" id="8249982"/>
<name>C1FF59_MICCC</name>
<dbReference type="Proteomes" id="UP000002009">
    <property type="component" value="Chromosome 1"/>
</dbReference>
<reference evidence="2 3" key="1">
    <citation type="journal article" date="2009" name="Science">
        <title>Green evolution and dynamic adaptations revealed by genomes of the marine picoeukaryotes Micromonas.</title>
        <authorList>
            <person name="Worden A.Z."/>
            <person name="Lee J.H."/>
            <person name="Mock T."/>
            <person name="Rouze P."/>
            <person name="Simmons M.P."/>
            <person name="Aerts A.L."/>
            <person name="Allen A.E."/>
            <person name="Cuvelier M.L."/>
            <person name="Derelle E."/>
            <person name="Everett M.V."/>
            <person name="Foulon E."/>
            <person name="Grimwood J."/>
            <person name="Gundlach H."/>
            <person name="Henrissat B."/>
            <person name="Napoli C."/>
            <person name="McDonald S.M."/>
            <person name="Parker M.S."/>
            <person name="Rombauts S."/>
            <person name="Salamov A."/>
            <person name="Von Dassow P."/>
            <person name="Badger J.H."/>
            <person name="Coutinho P.M."/>
            <person name="Demir E."/>
            <person name="Dubchak I."/>
            <person name="Gentemann C."/>
            <person name="Eikrem W."/>
            <person name="Gready J.E."/>
            <person name="John U."/>
            <person name="Lanier W."/>
            <person name="Lindquist E.A."/>
            <person name="Lucas S."/>
            <person name="Mayer K.F."/>
            <person name="Moreau H."/>
            <person name="Not F."/>
            <person name="Otillar R."/>
            <person name="Panaud O."/>
            <person name="Pangilinan J."/>
            <person name="Paulsen I."/>
            <person name="Piegu B."/>
            <person name="Poliakov A."/>
            <person name="Robbens S."/>
            <person name="Schmutz J."/>
            <person name="Toulza E."/>
            <person name="Wyss T."/>
            <person name="Zelensky A."/>
            <person name="Zhou K."/>
            <person name="Armbrust E.V."/>
            <person name="Bhattacharya D."/>
            <person name="Goodenough U.W."/>
            <person name="Van de Peer Y."/>
            <person name="Grigoriev I.V."/>
        </authorList>
    </citation>
    <scope>NUCLEOTIDE SEQUENCE [LARGE SCALE GENOMIC DNA]</scope>
    <source>
        <strain evidence="3">RCC299 / NOUM17</strain>
    </source>
</reference>
<evidence type="ECO:0000313" key="3">
    <source>
        <dbReference type="Proteomes" id="UP000002009"/>
    </source>
</evidence>
<dbReference type="AlphaFoldDB" id="C1FF59"/>
<dbReference type="OrthoDB" id="498773at2759"/>
<dbReference type="InterPro" id="IPR019446">
    <property type="entry name" value="BMT5-like"/>
</dbReference>
<dbReference type="eggNOG" id="KOG4174">
    <property type="taxonomic scope" value="Eukaryota"/>
</dbReference>
<proteinExistence type="predicted"/>
<dbReference type="GO" id="GO:0070042">
    <property type="term" value="F:rRNA (uridine-N3-)-methyltransferase activity"/>
    <property type="evidence" value="ECO:0007669"/>
    <property type="project" value="InterPro"/>
</dbReference>
<dbReference type="Pfam" id="PF10354">
    <property type="entry name" value="BMT5-like"/>
    <property type="match status" value="1"/>
</dbReference>
<feature type="domain" description="25S rRNA (uridine-N(3))-methyltransferase BMT5-like" evidence="1">
    <location>
        <begin position="61"/>
        <end position="243"/>
    </location>
</feature>
<dbReference type="GO" id="GO:0070475">
    <property type="term" value="P:rRNA base methylation"/>
    <property type="evidence" value="ECO:0007669"/>
    <property type="project" value="InterPro"/>
</dbReference>
<dbReference type="GO" id="GO:0005737">
    <property type="term" value="C:cytoplasm"/>
    <property type="evidence" value="ECO:0007669"/>
    <property type="project" value="TreeGrafter"/>
</dbReference>
<dbReference type="OMA" id="FPIEWTR"/>
<protein>
    <recommendedName>
        <fullName evidence="1">25S rRNA (uridine-N(3))-methyltransferase BMT5-like domain-containing protein</fullName>
    </recommendedName>
</protein>
<dbReference type="EMBL" id="CP001574">
    <property type="protein sequence ID" value="ACO68690.1"/>
    <property type="molecule type" value="Genomic_DNA"/>
</dbReference>
<evidence type="ECO:0000259" key="1">
    <source>
        <dbReference type="Pfam" id="PF10354"/>
    </source>
</evidence>
<accession>C1FF59</accession>
<evidence type="ECO:0000313" key="2">
    <source>
        <dbReference type="EMBL" id="ACO68690.1"/>
    </source>
</evidence>
<organism evidence="2 3">
    <name type="scientific">Micromonas commoda (strain RCC299 / NOUM17 / CCMP2709)</name>
    <name type="common">Picoplanktonic green alga</name>
    <dbReference type="NCBI Taxonomy" id="296587"/>
    <lineage>
        <taxon>Eukaryota</taxon>
        <taxon>Viridiplantae</taxon>
        <taxon>Chlorophyta</taxon>
        <taxon>Mamiellophyceae</taxon>
        <taxon>Mamiellales</taxon>
        <taxon>Mamiellaceae</taxon>
        <taxon>Micromonas</taxon>
    </lineage>
</organism>